<sequence>MTRKQQLALLRHHSKRRQFNGQMEVARGGVYNTARVSCHEIGHATCLWYQQHAGAFVQVTIVPRPGHYDGLTTSSWKRQMSRAEMRACLVMQLGGRAAEEVLFGHSIGHAGDEEDWRKMAIMVEAKAGQSEQRSEWAKDGRI</sequence>
<keyword evidence="6" id="KW-0645">Protease</keyword>
<dbReference type="PANTHER" id="PTHR43655">
    <property type="entry name" value="ATP-DEPENDENT PROTEASE"/>
    <property type="match status" value="1"/>
</dbReference>
<dbReference type="SUPFAM" id="SSF140990">
    <property type="entry name" value="FtsH protease domain-like"/>
    <property type="match status" value="1"/>
</dbReference>
<evidence type="ECO:0000256" key="2">
    <source>
        <dbReference type="ARBA" id="ARBA00022723"/>
    </source>
</evidence>
<organism evidence="8 9">
    <name type="scientific">Globodera rostochiensis</name>
    <name type="common">Golden nematode worm</name>
    <name type="synonym">Heterodera rostochiensis</name>
    <dbReference type="NCBI Taxonomy" id="31243"/>
    <lineage>
        <taxon>Eukaryota</taxon>
        <taxon>Metazoa</taxon>
        <taxon>Ecdysozoa</taxon>
        <taxon>Nematoda</taxon>
        <taxon>Chromadorea</taxon>
        <taxon>Rhabditida</taxon>
        <taxon>Tylenchina</taxon>
        <taxon>Tylenchomorpha</taxon>
        <taxon>Tylenchoidea</taxon>
        <taxon>Heteroderidae</taxon>
        <taxon>Heteroderinae</taxon>
        <taxon>Globodera</taxon>
    </lineage>
</organism>
<dbReference type="AlphaFoldDB" id="A0A914I8I1"/>
<reference evidence="9" key="1">
    <citation type="submission" date="2022-11" db="UniProtKB">
        <authorList>
            <consortium name="WormBaseParasite"/>
        </authorList>
    </citation>
    <scope>IDENTIFICATION</scope>
</reference>
<keyword evidence="2" id="KW-0479">Metal-binding</keyword>
<keyword evidence="3" id="KW-0547">Nucleotide-binding</keyword>
<evidence type="ECO:0000256" key="6">
    <source>
        <dbReference type="ARBA" id="ARBA00023049"/>
    </source>
</evidence>
<dbReference type="GO" id="GO:0046872">
    <property type="term" value="F:metal ion binding"/>
    <property type="evidence" value="ECO:0007669"/>
    <property type="project" value="UniProtKB-KW"/>
</dbReference>
<protein>
    <submittedName>
        <fullName evidence="9">Peptidase M41 domain-containing protein</fullName>
    </submittedName>
</protein>
<dbReference type="WBParaSite" id="Gr19_v10_g8460.t1">
    <property type="protein sequence ID" value="Gr19_v10_g8460.t1"/>
    <property type="gene ID" value="Gr19_v10_g8460"/>
</dbReference>
<name>A0A914I8I1_GLORO</name>
<evidence type="ECO:0000313" key="8">
    <source>
        <dbReference type="Proteomes" id="UP000887572"/>
    </source>
</evidence>
<dbReference type="Proteomes" id="UP000887572">
    <property type="component" value="Unplaced"/>
</dbReference>
<proteinExistence type="predicted"/>
<evidence type="ECO:0000313" key="9">
    <source>
        <dbReference type="WBParaSite" id="Gr19_v10_g8460.t1"/>
    </source>
</evidence>
<accession>A0A914I8I1</accession>
<dbReference type="GO" id="GO:0004176">
    <property type="term" value="F:ATP-dependent peptidase activity"/>
    <property type="evidence" value="ECO:0007669"/>
    <property type="project" value="InterPro"/>
</dbReference>
<dbReference type="PANTHER" id="PTHR43655:SF2">
    <property type="entry name" value="AFG3 LIKE MATRIX AAA PEPTIDASE SUBUNIT 2, ISOFORM A"/>
    <property type="match status" value="1"/>
</dbReference>
<evidence type="ECO:0000256" key="4">
    <source>
        <dbReference type="ARBA" id="ARBA00022833"/>
    </source>
</evidence>
<dbReference type="GO" id="GO:0034982">
    <property type="term" value="P:mitochondrial protein processing"/>
    <property type="evidence" value="ECO:0007669"/>
    <property type="project" value="TreeGrafter"/>
</dbReference>
<dbReference type="InterPro" id="IPR050928">
    <property type="entry name" value="ATP-dep_Zn_Metalloprotease"/>
</dbReference>
<keyword evidence="6" id="KW-0482">Metalloprotease</keyword>
<keyword evidence="4" id="KW-0862">Zinc</keyword>
<dbReference type="GO" id="GO:0005524">
    <property type="term" value="F:ATP binding"/>
    <property type="evidence" value="ECO:0007669"/>
    <property type="project" value="UniProtKB-KW"/>
</dbReference>
<evidence type="ECO:0000259" key="7">
    <source>
        <dbReference type="Pfam" id="PF01434"/>
    </source>
</evidence>
<dbReference type="GO" id="GO:0005745">
    <property type="term" value="C:m-AAA complex"/>
    <property type="evidence" value="ECO:0007669"/>
    <property type="project" value="TreeGrafter"/>
</dbReference>
<dbReference type="GO" id="GO:0004222">
    <property type="term" value="F:metalloendopeptidase activity"/>
    <property type="evidence" value="ECO:0007669"/>
    <property type="project" value="InterPro"/>
</dbReference>
<evidence type="ECO:0000256" key="1">
    <source>
        <dbReference type="ARBA" id="ARBA00001947"/>
    </source>
</evidence>
<keyword evidence="5" id="KW-0067">ATP-binding</keyword>
<keyword evidence="8" id="KW-1185">Reference proteome</keyword>
<dbReference type="Pfam" id="PF01434">
    <property type="entry name" value="Peptidase_M41"/>
    <property type="match status" value="1"/>
</dbReference>
<evidence type="ECO:0000256" key="5">
    <source>
        <dbReference type="ARBA" id="ARBA00022840"/>
    </source>
</evidence>
<dbReference type="InterPro" id="IPR000642">
    <property type="entry name" value="Peptidase_M41"/>
</dbReference>
<feature type="domain" description="Peptidase M41" evidence="7">
    <location>
        <begin position="35"/>
        <end position="124"/>
    </location>
</feature>
<comment type="cofactor">
    <cofactor evidence="1">
        <name>Zn(2+)</name>
        <dbReference type="ChEBI" id="CHEBI:29105"/>
    </cofactor>
</comment>
<dbReference type="InterPro" id="IPR037219">
    <property type="entry name" value="Peptidase_M41-like"/>
</dbReference>
<dbReference type="Gene3D" id="1.20.58.760">
    <property type="entry name" value="Peptidase M41"/>
    <property type="match status" value="1"/>
</dbReference>
<evidence type="ECO:0000256" key="3">
    <source>
        <dbReference type="ARBA" id="ARBA00022741"/>
    </source>
</evidence>
<keyword evidence="6" id="KW-0378">Hydrolase</keyword>